<dbReference type="Proteomes" id="UP000265703">
    <property type="component" value="Unassembled WGS sequence"/>
</dbReference>
<sequence>HGTGKTTLIRRVSREVGQGIIYVEISSDPKNKDIDLFGKAFGESLNFKFEEHISFIAQLKNKILGINGKVDRRPKWRRALEAFKSASAVYKAKHNKLPVIIYDNISEIMNSILILARSAWSRADKPVMEISDLSKEESIKYLVDKRKIKDKEAKKLYELVGGRIIDLKSVADKFLAKQSFEVIKKQVFDAVFDNLETAEMNPGQSNHEAAKIIIKTLINSNDMLHISKLREMTKVEPSKDFRDGTWMTERTVPEQTKGKKLDEQMKPNEQNLNERTKWKSDEWMKLNEWNLNERTKRLETGRTDEAERLESWTNIRNQANG</sequence>
<dbReference type="EMBL" id="QKYT01000110">
    <property type="protein sequence ID" value="RIA93160.1"/>
    <property type="molecule type" value="Genomic_DNA"/>
</dbReference>
<feature type="non-terminal residue" evidence="1">
    <location>
        <position position="1"/>
    </location>
</feature>
<dbReference type="STRING" id="658196.A0A397T462"/>
<name>A0A397T462_9GLOM</name>
<gene>
    <name evidence="1" type="ORF">C1645_819795</name>
</gene>
<evidence type="ECO:0008006" key="3">
    <source>
        <dbReference type="Google" id="ProtNLM"/>
    </source>
</evidence>
<proteinExistence type="predicted"/>
<dbReference type="SUPFAM" id="SSF52540">
    <property type="entry name" value="P-loop containing nucleoside triphosphate hydrolases"/>
    <property type="match status" value="1"/>
</dbReference>
<dbReference type="InterPro" id="IPR027417">
    <property type="entry name" value="P-loop_NTPase"/>
</dbReference>
<reference evidence="1 2" key="1">
    <citation type="submission" date="2018-06" db="EMBL/GenBank/DDBJ databases">
        <title>Comparative genomics reveals the genomic features of Rhizophagus irregularis, R. cerebriforme, R. diaphanum and Gigaspora rosea, and their symbiotic lifestyle signature.</title>
        <authorList>
            <person name="Morin E."/>
            <person name="San Clemente H."/>
            <person name="Chen E.C.H."/>
            <person name="De La Providencia I."/>
            <person name="Hainaut M."/>
            <person name="Kuo A."/>
            <person name="Kohler A."/>
            <person name="Murat C."/>
            <person name="Tang N."/>
            <person name="Roy S."/>
            <person name="Loubradou J."/>
            <person name="Henrissat B."/>
            <person name="Grigoriev I.V."/>
            <person name="Corradi N."/>
            <person name="Roux C."/>
            <person name="Martin F.M."/>
        </authorList>
    </citation>
    <scope>NUCLEOTIDE SEQUENCE [LARGE SCALE GENOMIC DNA]</scope>
    <source>
        <strain evidence="1 2">DAOM 227022</strain>
    </source>
</reference>
<accession>A0A397T462</accession>
<dbReference type="PANTHER" id="PTHR36168">
    <property type="entry name" value="CHROMOSOME 1, WHOLE GENOME SHOTGUN SEQUENCE"/>
    <property type="match status" value="1"/>
</dbReference>
<evidence type="ECO:0000313" key="2">
    <source>
        <dbReference type="Proteomes" id="UP000265703"/>
    </source>
</evidence>
<dbReference type="AlphaFoldDB" id="A0A397T462"/>
<dbReference type="PANTHER" id="PTHR36168:SF1">
    <property type="entry name" value="ORC1-LIKE AAA ATPASE DOMAIN-CONTAINING PROTEIN"/>
    <property type="match status" value="1"/>
</dbReference>
<keyword evidence="2" id="KW-1185">Reference proteome</keyword>
<dbReference type="OrthoDB" id="2411356at2759"/>
<dbReference type="Gene3D" id="3.40.50.300">
    <property type="entry name" value="P-loop containing nucleotide triphosphate hydrolases"/>
    <property type="match status" value="1"/>
</dbReference>
<organism evidence="1 2">
    <name type="scientific">Glomus cerebriforme</name>
    <dbReference type="NCBI Taxonomy" id="658196"/>
    <lineage>
        <taxon>Eukaryota</taxon>
        <taxon>Fungi</taxon>
        <taxon>Fungi incertae sedis</taxon>
        <taxon>Mucoromycota</taxon>
        <taxon>Glomeromycotina</taxon>
        <taxon>Glomeromycetes</taxon>
        <taxon>Glomerales</taxon>
        <taxon>Glomeraceae</taxon>
        <taxon>Glomus</taxon>
    </lineage>
</organism>
<protein>
    <recommendedName>
        <fullName evidence="3">AAA+ ATPase domain-containing protein</fullName>
    </recommendedName>
</protein>
<comment type="caution">
    <text evidence="1">The sequence shown here is derived from an EMBL/GenBank/DDBJ whole genome shotgun (WGS) entry which is preliminary data.</text>
</comment>
<evidence type="ECO:0000313" key="1">
    <source>
        <dbReference type="EMBL" id="RIA93160.1"/>
    </source>
</evidence>